<evidence type="ECO:0008006" key="4">
    <source>
        <dbReference type="Google" id="ProtNLM"/>
    </source>
</evidence>
<keyword evidence="1" id="KW-0812">Transmembrane</keyword>
<feature type="transmembrane region" description="Helical" evidence="1">
    <location>
        <begin position="50"/>
        <end position="67"/>
    </location>
</feature>
<evidence type="ECO:0000313" key="2">
    <source>
        <dbReference type="EMBL" id="STZ28470.1"/>
    </source>
</evidence>
<keyword evidence="3" id="KW-1185">Reference proteome</keyword>
<keyword evidence="1" id="KW-1133">Transmembrane helix</keyword>
<gene>
    <name evidence="2" type="ORF">NCTC11179_02016</name>
</gene>
<proteinExistence type="predicted"/>
<sequence length="82" mass="9478">MKEQELKALTDEALIEKGKKARTYYLINAAIIGAFIGVSLYNTYKKGVDFFTFFPLFFAFILVKSGQDYKSIEKELKLRNLK</sequence>
<accession>A0A378RS00</accession>
<reference evidence="2 3" key="1">
    <citation type="submission" date="2018-06" db="EMBL/GenBank/DDBJ databases">
        <authorList>
            <consortium name="Pathogen Informatics"/>
            <person name="Doyle S."/>
        </authorList>
    </citation>
    <scope>NUCLEOTIDE SEQUENCE [LARGE SCALE GENOMIC DNA]</scope>
    <source>
        <strain evidence="2 3">NCTC11179</strain>
    </source>
</reference>
<organism evidence="2 3">
    <name type="scientific">Myroides odoratus</name>
    <name type="common">Flavobacterium odoratum</name>
    <dbReference type="NCBI Taxonomy" id="256"/>
    <lineage>
        <taxon>Bacteria</taxon>
        <taxon>Pseudomonadati</taxon>
        <taxon>Bacteroidota</taxon>
        <taxon>Flavobacteriia</taxon>
        <taxon>Flavobacteriales</taxon>
        <taxon>Flavobacteriaceae</taxon>
        <taxon>Myroides</taxon>
    </lineage>
</organism>
<evidence type="ECO:0000256" key="1">
    <source>
        <dbReference type="SAM" id="Phobius"/>
    </source>
</evidence>
<dbReference type="Proteomes" id="UP000255024">
    <property type="component" value="Unassembled WGS sequence"/>
</dbReference>
<dbReference type="RefSeq" id="WP_115091404.1">
    <property type="nucleotide sequence ID" value="NZ_CP068107.1"/>
</dbReference>
<name>A0A378RS00_MYROD</name>
<keyword evidence="1" id="KW-0472">Membrane</keyword>
<dbReference type="AlphaFoldDB" id="A0A378RS00"/>
<evidence type="ECO:0000313" key="3">
    <source>
        <dbReference type="Proteomes" id="UP000255024"/>
    </source>
</evidence>
<protein>
    <recommendedName>
        <fullName evidence="4">FUSC family protein</fullName>
    </recommendedName>
</protein>
<dbReference type="EMBL" id="UGQL01000001">
    <property type="protein sequence ID" value="STZ28470.1"/>
    <property type="molecule type" value="Genomic_DNA"/>
</dbReference>
<feature type="transmembrane region" description="Helical" evidence="1">
    <location>
        <begin position="24"/>
        <end position="44"/>
    </location>
</feature>